<dbReference type="GO" id="GO:0042393">
    <property type="term" value="F:histone binding"/>
    <property type="evidence" value="ECO:0007669"/>
    <property type="project" value="UniProtKB-UniRule"/>
</dbReference>
<dbReference type="GO" id="GO:0008270">
    <property type="term" value="F:zinc ion binding"/>
    <property type="evidence" value="ECO:0007669"/>
    <property type="project" value="UniProtKB-KW"/>
</dbReference>
<keyword evidence="11" id="KW-1185">Reference proteome</keyword>
<evidence type="ECO:0000256" key="4">
    <source>
        <dbReference type="ARBA" id="ARBA00022833"/>
    </source>
</evidence>
<keyword evidence="5 7" id="KW-0805">Transcription regulation</keyword>
<evidence type="ECO:0000259" key="9">
    <source>
        <dbReference type="SMART" id="SM00249"/>
    </source>
</evidence>
<dbReference type="GO" id="GO:0003712">
    <property type="term" value="F:transcription coregulator activity"/>
    <property type="evidence" value="ECO:0007669"/>
    <property type="project" value="TreeGrafter"/>
</dbReference>
<feature type="domain" description="Zinc finger PHD-type" evidence="9">
    <location>
        <begin position="182"/>
        <end position="230"/>
    </location>
</feature>
<keyword evidence="4 7" id="KW-0862">Zinc</keyword>
<dbReference type="SMART" id="SM00249">
    <property type="entry name" value="PHD"/>
    <property type="match status" value="1"/>
</dbReference>
<dbReference type="InterPro" id="IPR001965">
    <property type="entry name" value="Znf_PHD"/>
</dbReference>
<dbReference type="Gene3D" id="3.30.40.10">
    <property type="entry name" value="Zinc/RING finger domain, C3HC4 (zinc finger)"/>
    <property type="match status" value="1"/>
</dbReference>
<feature type="region of interest" description="Disordered" evidence="8">
    <location>
        <begin position="138"/>
        <end position="186"/>
    </location>
</feature>
<dbReference type="InterPro" id="IPR019787">
    <property type="entry name" value="Znf_PHD-finger"/>
</dbReference>
<dbReference type="Pfam" id="PF00628">
    <property type="entry name" value="PHD"/>
    <property type="match status" value="1"/>
</dbReference>
<dbReference type="InterPro" id="IPR011011">
    <property type="entry name" value="Znf_FYVE_PHD"/>
</dbReference>
<dbReference type="Proteomes" id="UP001293593">
    <property type="component" value="Unassembled WGS sequence"/>
</dbReference>
<keyword evidence="6 7" id="KW-0804">Transcription</keyword>
<evidence type="ECO:0000256" key="8">
    <source>
        <dbReference type="SAM" id="MobiDB-lite"/>
    </source>
</evidence>
<dbReference type="InterPro" id="IPR045104">
    <property type="entry name" value="Alfin"/>
</dbReference>
<sequence>MASSPRTVGDIFKDYSARKDGILRALTDDVHDFYRLCDPGKKSLSLYGYVDKTWKVTVPTEGLLHDIPEPAVGINHSKELMPPNEWLSVVADLSDSWLLSVAFYRARLNPDEREQLFNLINTDPTVFEVVTKKNPLKDKATVESSSKPRAGAKRTSDRQVKSNPKVSDEGYKVEEDDQSGKPCGSCGGNKDSGEAWIECDMCMEWFHEKCVRIITSKFGILKQYKCPLFNVTGGRP</sequence>
<dbReference type="SUPFAM" id="SSF57903">
    <property type="entry name" value="FYVE/PHD zinc finger"/>
    <property type="match status" value="1"/>
</dbReference>
<dbReference type="GO" id="GO:0006325">
    <property type="term" value="P:chromatin organization"/>
    <property type="evidence" value="ECO:0007669"/>
    <property type="project" value="UniProtKB-UniRule"/>
</dbReference>
<organism evidence="10 11">
    <name type="scientific">Acacia crassicarpa</name>
    <name type="common">northern wattle</name>
    <dbReference type="NCBI Taxonomy" id="499986"/>
    <lineage>
        <taxon>Eukaryota</taxon>
        <taxon>Viridiplantae</taxon>
        <taxon>Streptophyta</taxon>
        <taxon>Embryophyta</taxon>
        <taxon>Tracheophyta</taxon>
        <taxon>Spermatophyta</taxon>
        <taxon>Magnoliopsida</taxon>
        <taxon>eudicotyledons</taxon>
        <taxon>Gunneridae</taxon>
        <taxon>Pentapetalae</taxon>
        <taxon>rosids</taxon>
        <taxon>fabids</taxon>
        <taxon>Fabales</taxon>
        <taxon>Fabaceae</taxon>
        <taxon>Caesalpinioideae</taxon>
        <taxon>mimosoid clade</taxon>
        <taxon>Acacieae</taxon>
        <taxon>Acacia</taxon>
    </lineage>
</organism>
<dbReference type="PANTHER" id="PTHR12321:SF39">
    <property type="entry name" value="PHD FINGER PROTEIN ALFIN-LIKE 2"/>
    <property type="match status" value="1"/>
</dbReference>
<keyword evidence="2 7" id="KW-0479">Metal-binding</keyword>
<protein>
    <recommendedName>
        <fullName evidence="7">PHD finger protein ALFIN-LIKE</fullName>
    </recommendedName>
</protein>
<dbReference type="InterPro" id="IPR021998">
    <property type="entry name" value="Alfin_N"/>
</dbReference>
<evidence type="ECO:0000256" key="7">
    <source>
        <dbReference type="RuleBase" id="RU369089"/>
    </source>
</evidence>
<comment type="domain">
    <text evidence="7">The PHD-type zinc finger mediates the binding to H3K4me3.</text>
</comment>
<evidence type="ECO:0000256" key="5">
    <source>
        <dbReference type="ARBA" id="ARBA00023015"/>
    </source>
</evidence>
<dbReference type="GO" id="GO:0000976">
    <property type="term" value="F:transcription cis-regulatory region binding"/>
    <property type="evidence" value="ECO:0007669"/>
    <property type="project" value="TreeGrafter"/>
</dbReference>
<comment type="subcellular location">
    <subcellularLocation>
        <location evidence="7">Nucleus</location>
    </subcellularLocation>
</comment>
<evidence type="ECO:0000256" key="6">
    <source>
        <dbReference type="ARBA" id="ARBA00023163"/>
    </source>
</evidence>
<comment type="function">
    <text evidence="7">Histone-binding component that specifically recognizes H3 tails trimethylated on 'Lys-4' (H3K4me3), which mark transcription start sites of virtually all active genes.</text>
</comment>
<dbReference type="GO" id="GO:0005634">
    <property type="term" value="C:nucleus"/>
    <property type="evidence" value="ECO:0007669"/>
    <property type="project" value="UniProtKB-SubCell"/>
</dbReference>
<evidence type="ECO:0000313" key="10">
    <source>
        <dbReference type="EMBL" id="KAK4253276.1"/>
    </source>
</evidence>
<name>A0AAE1IN61_9FABA</name>
<gene>
    <name evidence="10" type="ORF">QN277_010600</name>
</gene>
<keyword evidence="7" id="KW-0539">Nucleus</keyword>
<dbReference type="GO" id="GO:0006355">
    <property type="term" value="P:regulation of DNA-templated transcription"/>
    <property type="evidence" value="ECO:0007669"/>
    <property type="project" value="UniProtKB-UniRule"/>
</dbReference>
<comment type="subunit">
    <text evidence="7">Interacts with H3K4me3 and to a lesser extent with H3K4me2.</text>
</comment>
<evidence type="ECO:0000313" key="11">
    <source>
        <dbReference type="Proteomes" id="UP001293593"/>
    </source>
</evidence>
<accession>A0AAE1IN61</accession>
<evidence type="ECO:0000256" key="1">
    <source>
        <dbReference type="ARBA" id="ARBA00010445"/>
    </source>
</evidence>
<proteinExistence type="inferred from homology"/>
<dbReference type="EMBL" id="JAWXYG010000016">
    <property type="protein sequence ID" value="KAK4253276.1"/>
    <property type="molecule type" value="Genomic_DNA"/>
</dbReference>
<comment type="caution">
    <text evidence="10">The sequence shown here is derived from an EMBL/GenBank/DDBJ whole genome shotgun (WGS) entry which is preliminary data.</text>
</comment>
<dbReference type="InterPro" id="IPR013083">
    <property type="entry name" value="Znf_RING/FYVE/PHD"/>
</dbReference>
<evidence type="ECO:0000256" key="2">
    <source>
        <dbReference type="ARBA" id="ARBA00022723"/>
    </source>
</evidence>
<keyword evidence="7" id="KW-0156">Chromatin regulator</keyword>
<keyword evidence="3 7" id="KW-0863">Zinc-finger</keyword>
<dbReference type="Pfam" id="PF12165">
    <property type="entry name" value="Alfin"/>
    <property type="match status" value="1"/>
</dbReference>
<comment type="similarity">
    <text evidence="1 7">Belongs to the Alfin family.</text>
</comment>
<feature type="compositionally biased region" description="Basic and acidic residues" evidence="8">
    <location>
        <begin position="154"/>
        <end position="173"/>
    </location>
</feature>
<dbReference type="AlphaFoldDB" id="A0AAE1IN61"/>
<dbReference type="PANTHER" id="PTHR12321">
    <property type="entry name" value="CPG BINDING PROTEIN"/>
    <property type="match status" value="1"/>
</dbReference>
<reference evidence="10" key="1">
    <citation type="submission" date="2023-10" db="EMBL/GenBank/DDBJ databases">
        <title>Chromosome-level genome of the transformable northern wattle, Acacia crassicarpa.</title>
        <authorList>
            <person name="Massaro I."/>
            <person name="Sinha N.R."/>
            <person name="Poethig S."/>
            <person name="Leichty A.R."/>
        </authorList>
    </citation>
    <scope>NUCLEOTIDE SEQUENCE</scope>
    <source>
        <strain evidence="10">Acra3RX</strain>
        <tissue evidence="10">Leaf</tissue>
    </source>
</reference>
<evidence type="ECO:0000256" key="3">
    <source>
        <dbReference type="ARBA" id="ARBA00022771"/>
    </source>
</evidence>